<comment type="caution">
    <text evidence="1">The sequence shown here is derived from an EMBL/GenBank/DDBJ whole genome shotgun (WGS) entry which is preliminary data.</text>
</comment>
<dbReference type="AlphaFoldDB" id="A0A315W4J0"/>
<gene>
    <name evidence="1" type="ORF">CCH79_00010673</name>
</gene>
<dbReference type="Proteomes" id="UP000250572">
    <property type="component" value="Unassembled WGS sequence"/>
</dbReference>
<reference evidence="1 2" key="1">
    <citation type="journal article" date="2018" name="G3 (Bethesda)">
        <title>A High-Quality Reference Genome for the Invasive Mosquitofish Gambusia affinis Using a Chicago Library.</title>
        <authorList>
            <person name="Hoffberg S.L."/>
            <person name="Troendle N.J."/>
            <person name="Glenn T.C."/>
            <person name="Mahmud O."/>
            <person name="Louha S."/>
            <person name="Chalopin D."/>
            <person name="Bennetzen J.L."/>
            <person name="Mauricio R."/>
        </authorList>
    </citation>
    <scope>NUCLEOTIDE SEQUENCE [LARGE SCALE GENOMIC DNA]</scope>
    <source>
        <strain evidence="1">NE01/NJP1002.9</strain>
        <tissue evidence="1">Muscle</tissue>
    </source>
</reference>
<accession>A0A315W4J0</accession>
<organism evidence="1 2">
    <name type="scientific">Gambusia affinis</name>
    <name type="common">Western mosquitofish</name>
    <name type="synonym">Heterandria affinis</name>
    <dbReference type="NCBI Taxonomy" id="33528"/>
    <lineage>
        <taxon>Eukaryota</taxon>
        <taxon>Metazoa</taxon>
        <taxon>Chordata</taxon>
        <taxon>Craniata</taxon>
        <taxon>Vertebrata</taxon>
        <taxon>Euteleostomi</taxon>
        <taxon>Actinopterygii</taxon>
        <taxon>Neopterygii</taxon>
        <taxon>Teleostei</taxon>
        <taxon>Neoteleostei</taxon>
        <taxon>Acanthomorphata</taxon>
        <taxon>Ovalentaria</taxon>
        <taxon>Atherinomorphae</taxon>
        <taxon>Cyprinodontiformes</taxon>
        <taxon>Poeciliidae</taxon>
        <taxon>Poeciliinae</taxon>
        <taxon>Gambusia</taxon>
    </lineage>
</organism>
<evidence type="ECO:0000313" key="2">
    <source>
        <dbReference type="Proteomes" id="UP000250572"/>
    </source>
</evidence>
<name>A0A315W4J0_GAMAF</name>
<proteinExistence type="predicted"/>
<keyword evidence="2" id="KW-1185">Reference proteome</keyword>
<evidence type="ECO:0000313" key="1">
    <source>
        <dbReference type="EMBL" id="PWA30942.1"/>
    </source>
</evidence>
<sequence length="111" mass="12535">MEKTPLLSKVQDCGVEKRCCVPVQPCKWQPQHQKLDSVDAILVPYKLQSSQGTQQETSIEKRYSMLVFFKMKKIASTPPGLPLERGVPSFDQWVARSGKSHIRRHTLPTGG</sequence>
<dbReference type="EMBL" id="NHOQ01000318">
    <property type="protein sequence ID" value="PWA30942.1"/>
    <property type="molecule type" value="Genomic_DNA"/>
</dbReference>
<protein>
    <submittedName>
        <fullName evidence="1">Uncharacterized protein</fullName>
    </submittedName>
</protein>